<keyword evidence="1" id="KW-1133">Transmembrane helix</keyword>
<dbReference type="Proteomes" id="UP000054870">
    <property type="component" value="Unassembled WGS sequence"/>
</dbReference>
<keyword evidence="1" id="KW-0472">Membrane</keyword>
<comment type="caution">
    <text evidence="2">The sequence shown here is derived from an EMBL/GenBank/DDBJ whole genome shotgun (WGS) entry which is preliminary data.</text>
</comment>
<proteinExistence type="predicted"/>
<evidence type="ECO:0000313" key="2">
    <source>
        <dbReference type="EMBL" id="SAK92461.1"/>
    </source>
</evidence>
<dbReference type="EMBL" id="FCOF02000060">
    <property type="protein sequence ID" value="SAK92461.1"/>
    <property type="molecule type" value="Genomic_DNA"/>
</dbReference>
<feature type="transmembrane region" description="Helical" evidence="1">
    <location>
        <begin position="51"/>
        <end position="71"/>
    </location>
</feature>
<gene>
    <name evidence="2" type="ORF">AWB75_06544</name>
</gene>
<keyword evidence="1" id="KW-0812">Transmembrane</keyword>
<protein>
    <submittedName>
        <fullName evidence="2">Uncharacterized protein</fullName>
    </submittedName>
</protein>
<feature type="transmembrane region" description="Helical" evidence="1">
    <location>
        <begin position="83"/>
        <end position="104"/>
    </location>
</feature>
<feature type="transmembrane region" description="Helical" evidence="1">
    <location>
        <begin position="124"/>
        <end position="147"/>
    </location>
</feature>
<dbReference type="AlphaFoldDB" id="A0A158DD45"/>
<keyword evidence="3" id="KW-1185">Reference proteome</keyword>
<evidence type="ECO:0000256" key="1">
    <source>
        <dbReference type="SAM" id="Phobius"/>
    </source>
</evidence>
<name>A0A158DD45_9BURK</name>
<evidence type="ECO:0000313" key="3">
    <source>
        <dbReference type="Proteomes" id="UP000054870"/>
    </source>
</evidence>
<reference evidence="2" key="1">
    <citation type="submission" date="2016-01" db="EMBL/GenBank/DDBJ databases">
        <authorList>
            <person name="Peeters C."/>
        </authorList>
    </citation>
    <scope>NUCLEOTIDE SEQUENCE [LARGE SCALE GENOMIC DNA]</scope>
    <source>
        <strain evidence="2">LMG 29318</strain>
    </source>
</reference>
<accession>A0A158DD45</accession>
<sequence>MFLTSFAFGLAMTRFVVSRSGMMPYWMEISVRSTLGASGIDDLAPEDVIDASILGSLLLHWIVAILIMLVTARVMRKITQRTLLFLGLTWLTFVGGYLLAHWIIDGVIGRVQFKEAPDDFEPLYLPASLVTCWIVLFAVSLAALLCMRRLREGSQDRAA</sequence>
<organism evidence="2 3">
    <name type="scientific">Caballeronia catudaia</name>
    <dbReference type="NCBI Taxonomy" id="1777136"/>
    <lineage>
        <taxon>Bacteria</taxon>
        <taxon>Pseudomonadati</taxon>
        <taxon>Pseudomonadota</taxon>
        <taxon>Betaproteobacteria</taxon>
        <taxon>Burkholderiales</taxon>
        <taxon>Burkholderiaceae</taxon>
        <taxon>Caballeronia</taxon>
    </lineage>
</organism>
<dbReference type="RefSeq" id="WP_061128166.1">
    <property type="nucleotide sequence ID" value="NZ_FCOF02000060.1"/>
</dbReference>